<feature type="transmembrane region" description="Helical" evidence="1">
    <location>
        <begin position="7"/>
        <end position="27"/>
    </location>
</feature>
<accession>A0AAJ1AG50</accession>
<evidence type="ECO:0000313" key="3">
    <source>
        <dbReference type="Proteomes" id="UP001197609"/>
    </source>
</evidence>
<sequence length="79" mass="8593">MIISTNGAVSWATIGRIVVAGFGVWVVMETWRIWLLLLTAAIVAAAIMPAARWGDRYRIPRIVAVSGVYLGEAFQGCTQ</sequence>
<protein>
    <submittedName>
        <fullName evidence="2">Uncharacterized protein</fullName>
    </submittedName>
</protein>
<organism evidence="2 3">
    <name type="scientific">Candidatus Methylomirabilis tolerans</name>
    <dbReference type="NCBI Taxonomy" id="3123416"/>
    <lineage>
        <taxon>Bacteria</taxon>
        <taxon>Candidatus Methylomirabilota</taxon>
        <taxon>Candidatus Methylomirabilia</taxon>
        <taxon>Candidatus Methylomirabilales</taxon>
        <taxon>Candidatus Methylomirabilaceae</taxon>
        <taxon>Candidatus Methylomirabilis</taxon>
    </lineage>
</organism>
<reference evidence="2 3" key="1">
    <citation type="journal article" date="2021" name="bioRxiv">
        <title>Unraveling nitrogen, sulfur and carbon metabolic pathways and microbial community transcriptional responses to substrate deprivation and toxicity stresses in a bioreactor mimicking anoxic brackish coastal sediment conditions.</title>
        <authorList>
            <person name="Martins P.D."/>
            <person name="Echeveste M.J."/>
            <person name="Arshad A."/>
            <person name="Kurth J."/>
            <person name="Ouboter H."/>
            <person name="Jetten M.S.M."/>
            <person name="Welte C.U."/>
        </authorList>
    </citation>
    <scope>NUCLEOTIDE SEQUENCE [LARGE SCALE GENOMIC DNA]</scope>
    <source>
        <strain evidence="2">MAG_38</strain>
    </source>
</reference>
<dbReference type="Proteomes" id="UP001197609">
    <property type="component" value="Unassembled WGS sequence"/>
</dbReference>
<keyword evidence="1" id="KW-0812">Transmembrane</keyword>
<proteinExistence type="predicted"/>
<evidence type="ECO:0000313" key="2">
    <source>
        <dbReference type="EMBL" id="MBZ0159054.1"/>
    </source>
</evidence>
<dbReference type="EMBL" id="JAIOIU010000031">
    <property type="protein sequence ID" value="MBZ0159054.1"/>
    <property type="molecule type" value="Genomic_DNA"/>
</dbReference>
<evidence type="ECO:0000256" key="1">
    <source>
        <dbReference type="SAM" id="Phobius"/>
    </source>
</evidence>
<comment type="caution">
    <text evidence="2">The sequence shown here is derived from an EMBL/GenBank/DDBJ whole genome shotgun (WGS) entry which is preliminary data.</text>
</comment>
<feature type="transmembrane region" description="Helical" evidence="1">
    <location>
        <begin position="33"/>
        <end position="51"/>
    </location>
</feature>
<keyword evidence="1" id="KW-0472">Membrane</keyword>
<name>A0AAJ1AG50_9BACT</name>
<dbReference type="AlphaFoldDB" id="A0AAJ1AG50"/>
<keyword evidence="1" id="KW-1133">Transmembrane helix</keyword>
<gene>
    <name evidence="2" type="ORF">K8G79_02750</name>
</gene>